<evidence type="ECO:0000313" key="7">
    <source>
        <dbReference type="Proteomes" id="UP000548476"/>
    </source>
</evidence>
<dbReference type="GO" id="GO:0003700">
    <property type="term" value="F:DNA-binding transcription factor activity"/>
    <property type="evidence" value="ECO:0007669"/>
    <property type="project" value="TreeGrafter"/>
</dbReference>
<dbReference type="PROSITE" id="PS50977">
    <property type="entry name" value="HTH_TETR_2"/>
    <property type="match status" value="1"/>
</dbReference>
<dbReference type="InterPro" id="IPR009057">
    <property type="entry name" value="Homeodomain-like_sf"/>
</dbReference>
<evidence type="ECO:0000259" key="5">
    <source>
        <dbReference type="PROSITE" id="PS50977"/>
    </source>
</evidence>
<dbReference type="Proteomes" id="UP000548476">
    <property type="component" value="Unassembled WGS sequence"/>
</dbReference>
<dbReference type="GO" id="GO:0045892">
    <property type="term" value="P:negative regulation of DNA-templated transcription"/>
    <property type="evidence" value="ECO:0007669"/>
    <property type="project" value="InterPro"/>
</dbReference>
<dbReference type="InterPro" id="IPR004111">
    <property type="entry name" value="Repressor_TetR_C"/>
</dbReference>
<dbReference type="EMBL" id="JACHGT010000006">
    <property type="protein sequence ID" value="MBB6035317.1"/>
    <property type="molecule type" value="Genomic_DNA"/>
</dbReference>
<dbReference type="Pfam" id="PF02909">
    <property type="entry name" value="TetR_C_1"/>
    <property type="match status" value="1"/>
</dbReference>
<dbReference type="SUPFAM" id="SSF46689">
    <property type="entry name" value="Homeodomain-like"/>
    <property type="match status" value="1"/>
</dbReference>
<keyword evidence="2 4" id="KW-0238">DNA-binding</keyword>
<dbReference type="InterPro" id="IPR001647">
    <property type="entry name" value="HTH_TetR"/>
</dbReference>
<accession>A0A841FPX2</accession>
<keyword evidence="3" id="KW-0804">Transcription</keyword>
<name>A0A841FPX2_9ACTN</name>
<sequence>MSEPRPGVELLWGAPRTPARGPRPGLSLERIVGEAVAIADAAGVAGLTMPGLARRLDAGTMSLYRYIPGKDDLISLMIETATGDAPRLDVSDGWRPALTHWAHATRTVLLAHPWMLDVVTSPRVMGPRELGWLEEGLRALSVLALPPMRRFDLALLVNGYVRGVALEQVHGEAVAAQGPFFTPELLTEHGREADFPLLMEVMESFPFDAPAGDGEDARFAFGLERLLDGIETHFGGAAV</sequence>
<dbReference type="SUPFAM" id="SSF48498">
    <property type="entry name" value="Tetracyclin repressor-like, C-terminal domain"/>
    <property type="match status" value="1"/>
</dbReference>
<dbReference type="PANTHER" id="PTHR30055:SF151">
    <property type="entry name" value="TRANSCRIPTIONAL REGULATORY PROTEIN"/>
    <property type="match status" value="1"/>
</dbReference>
<protein>
    <submittedName>
        <fullName evidence="6">AcrR family transcriptional regulator</fullName>
    </submittedName>
</protein>
<proteinExistence type="predicted"/>
<dbReference type="InterPro" id="IPR036271">
    <property type="entry name" value="Tet_transcr_reg_TetR-rel_C_sf"/>
</dbReference>
<dbReference type="RefSeq" id="WP_184788163.1">
    <property type="nucleotide sequence ID" value="NZ_BONT01000004.1"/>
</dbReference>
<gene>
    <name evidence="6" type="ORF">HNR73_003174</name>
</gene>
<dbReference type="GO" id="GO:0000976">
    <property type="term" value="F:transcription cis-regulatory region binding"/>
    <property type="evidence" value="ECO:0007669"/>
    <property type="project" value="TreeGrafter"/>
</dbReference>
<organism evidence="6 7">
    <name type="scientific">Phytomonospora endophytica</name>
    <dbReference type="NCBI Taxonomy" id="714109"/>
    <lineage>
        <taxon>Bacteria</taxon>
        <taxon>Bacillati</taxon>
        <taxon>Actinomycetota</taxon>
        <taxon>Actinomycetes</taxon>
        <taxon>Micromonosporales</taxon>
        <taxon>Micromonosporaceae</taxon>
        <taxon>Phytomonospora</taxon>
    </lineage>
</organism>
<evidence type="ECO:0000256" key="4">
    <source>
        <dbReference type="PROSITE-ProRule" id="PRU00335"/>
    </source>
</evidence>
<keyword evidence="7" id="KW-1185">Reference proteome</keyword>
<comment type="caution">
    <text evidence="6">The sequence shown here is derived from an EMBL/GenBank/DDBJ whole genome shotgun (WGS) entry which is preliminary data.</text>
</comment>
<feature type="domain" description="HTH tetR-type" evidence="5">
    <location>
        <begin position="25"/>
        <end position="85"/>
    </location>
</feature>
<feature type="DNA-binding region" description="H-T-H motif" evidence="4">
    <location>
        <begin position="48"/>
        <end position="67"/>
    </location>
</feature>
<evidence type="ECO:0000256" key="3">
    <source>
        <dbReference type="ARBA" id="ARBA00023163"/>
    </source>
</evidence>
<keyword evidence="1" id="KW-0805">Transcription regulation</keyword>
<dbReference type="Gene3D" id="1.10.357.10">
    <property type="entry name" value="Tetracycline Repressor, domain 2"/>
    <property type="match status" value="1"/>
</dbReference>
<dbReference type="InterPro" id="IPR050109">
    <property type="entry name" value="HTH-type_TetR-like_transc_reg"/>
</dbReference>
<evidence type="ECO:0000313" key="6">
    <source>
        <dbReference type="EMBL" id="MBB6035317.1"/>
    </source>
</evidence>
<dbReference type="Gene3D" id="1.10.10.60">
    <property type="entry name" value="Homeodomain-like"/>
    <property type="match status" value="1"/>
</dbReference>
<dbReference type="PANTHER" id="PTHR30055">
    <property type="entry name" value="HTH-TYPE TRANSCRIPTIONAL REGULATOR RUTR"/>
    <property type="match status" value="1"/>
</dbReference>
<reference evidence="6 7" key="1">
    <citation type="submission" date="2020-08" db="EMBL/GenBank/DDBJ databases">
        <title>Genomic Encyclopedia of Type Strains, Phase IV (KMG-IV): sequencing the most valuable type-strain genomes for metagenomic binning, comparative biology and taxonomic classification.</title>
        <authorList>
            <person name="Goeker M."/>
        </authorList>
    </citation>
    <scope>NUCLEOTIDE SEQUENCE [LARGE SCALE GENOMIC DNA]</scope>
    <source>
        <strain evidence="6 7">YIM 65646</strain>
    </source>
</reference>
<evidence type="ECO:0000256" key="2">
    <source>
        <dbReference type="ARBA" id="ARBA00023125"/>
    </source>
</evidence>
<evidence type="ECO:0000256" key="1">
    <source>
        <dbReference type="ARBA" id="ARBA00023015"/>
    </source>
</evidence>
<dbReference type="AlphaFoldDB" id="A0A841FPX2"/>